<dbReference type="InterPro" id="IPR036318">
    <property type="entry name" value="FAD-bd_PCMH-like_sf"/>
</dbReference>
<organism evidence="6 7">
    <name type="scientific">Linnemannia elongata AG-77</name>
    <dbReference type="NCBI Taxonomy" id="1314771"/>
    <lineage>
        <taxon>Eukaryota</taxon>
        <taxon>Fungi</taxon>
        <taxon>Fungi incertae sedis</taxon>
        <taxon>Mucoromycota</taxon>
        <taxon>Mortierellomycotina</taxon>
        <taxon>Mortierellomycetes</taxon>
        <taxon>Mortierellales</taxon>
        <taxon>Mortierellaceae</taxon>
        <taxon>Linnemannia</taxon>
    </lineage>
</organism>
<dbReference type="EMBL" id="KV442041">
    <property type="protein sequence ID" value="OAQ29352.1"/>
    <property type="molecule type" value="Genomic_DNA"/>
</dbReference>
<dbReference type="UniPathway" id="UPA00771">
    <property type="reaction ID" value="UER00766"/>
</dbReference>
<evidence type="ECO:0000256" key="3">
    <source>
        <dbReference type="ARBA" id="ARBA00023002"/>
    </source>
</evidence>
<evidence type="ECO:0000256" key="1">
    <source>
        <dbReference type="ARBA" id="ARBA00005083"/>
    </source>
</evidence>
<name>A0A197JVM6_9FUNG</name>
<keyword evidence="7" id="KW-1185">Reference proteome</keyword>
<dbReference type="Gene3D" id="3.30.43.10">
    <property type="entry name" value="Uridine Diphospho-n-acetylenolpyruvylglucosamine Reductase, domain 2"/>
    <property type="match status" value="1"/>
</dbReference>
<dbReference type="OrthoDB" id="610608at2759"/>
<evidence type="ECO:0000259" key="5">
    <source>
        <dbReference type="PROSITE" id="PS51387"/>
    </source>
</evidence>
<dbReference type="SUPFAM" id="SSF56176">
    <property type="entry name" value="FAD-binding/transporter-associated domain-like"/>
    <property type="match status" value="1"/>
</dbReference>
<dbReference type="PANTHER" id="PTHR43762">
    <property type="entry name" value="L-GULONOLACTONE OXIDASE"/>
    <property type="match status" value="1"/>
</dbReference>
<comment type="pathway">
    <text evidence="1">Cofactor biosynthesis; D-erythroascorbate biosynthesis; dehydro-D-arabinono-1,4-lactone from D-arabinose: step 2/2.</text>
</comment>
<dbReference type="Pfam" id="PF04030">
    <property type="entry name" value="ALO"/>
    <property type="match status" value="1"/>
</dbReference>
<dbReference type="InterPro" id="IPR007173">
    <property type="entry name" value="ALO_C"/>
</dbReference>
<dbReference type="GO" id="GO:0003885">
    <property type="term" value="F:D-arabinono-1,4-lactone oxidase activity"/>
    <property type="evidence" value="ECO:0007669"/>
    <property type="project" value="UniProtKB-EC"/>
</dbReference>
<dbReference type="Pfam" id="PF01565">
    <property type="entry name" value="FAD_binding_4"/>
    <property type="match status" value="1"/>
</dbReference>
<dbReference type="InterPro" id="IPR016167">
    <property type="entry name" value="FAD-bd_PCMH_sub1"/>
</dbReference>
<evidence type="ECO:0000313" key="6">
    <source>
        <dbReference type="EMBL" id="OAQ29352.1"/>
    </source>
</evidence>
<dbReference type="PIRSF" id="PIRSF000136">
    <property type="entry name" value="LGO_GLO"/>
    <property type="match status" value="1"/>
</dbReference>
<dbReference type="InterPro" id="IPR010031">
    <property type="entry name" value="FAD_lactone_oxidase-like"/>
</dbReference>
<gene>
    <name evidence="6" type="ORF">K457DRAFT_125840</name>
</gene>
<dbReference type="Proteomes" id="UP000078512">
    <property type="component" value="Unassembled WGS sequence"/>
</dbReference>
<keyword evidence="3" id="KW-0560">Oxidoreductase</keyword>
<dbReference type="AlphaFoldDB" id="A0A197JVM6"/>
<dbReference type="PROSITE" id="PS51387">
    <property type="entry name" value="FAD_PCMH"/>
    <property type="match status" value="1"/>
</dbReference>
<dbReference type="InterPro" id="IPR016166">
    <property type="entry name" value="FAD-bd_PCMH"/>
</dbReference>
<dbReference type="Gene3D" id="3.30.465.10">
    <property type="match status" value="1"/>
</dbReference>
<evidence type="ECO:0000313" key="7">
    <source>
        <dbReference type="Proteomes" id="UP000078512"/>
    </source>
</evidence>
<sequence>MRLPFWKPRPVNGLVTTADNTTIATTTSKVEQHLKLEEGAVHIGINSSDPDAFVLDLSIQNIHNEEQRDDGVQLSASNTQPSTPSTWFNWLGNQHSSPTAVFHPSTLEELQSIVLQARQCQKRIRCVAGAFSMSSISKTDDYLVDTKFLSSIYKPAFDQERNLWTVPVQSGVSIKALDDYLRNHDPPLAIPSNVFLESALYGGIVAIGAHGAEINGRCLSDQLTEITIVDGTGTLQTFNADKDPIEFSAACVNLGLLGIIYTLTLKVVPMASFRYRAFDYDVPYNELFDPLRKECGHRLKSLTQENACVELFYFPFNHTGNCRCNDHVRVKTLNPTQQLPTTNSWFRELHHWMANQAHILRLFKIAVVNLLPYWPSWTPFITRLMYRFTPMLDCVQEIPDALHFLKNAQIFPTWLVEFSIKCDDDDDYANVVRAWDHVTQMVYEAANERNEYPLSVALEGRFSKASRCIMSPMYDEDPEAVFFSIELVSGKNTQGFFEFSEKIAKIWMEQYGGLPHWGKVWEDYEGAMTHVRSQMRSRLDTFDQVRRRYDPKEVFLMPMYERLLQETEK</sequence>
<protein>
    <recommendedName>
        <fullName evidence="2">D-arabinono-1,4-lactone oxidase</fullName>
        <ecNumber evidence="2">1.1.3.37</ecNumber>
    </recommendedName>
    <alternativeName>
        <fullName evidence="4">L-galactono-gamma-lactone oxidase</fullName>
    </alternativeName>
</protein>
<evidence type="ECO:0000256" key="2">
    <source>
        <dbReference type="ARBA" id="ARBA00013136"/>
    </source>
</evidence>
<dbReference type="GO" id="GO:0016020">
    <property type="term" value="C:membrane"/>
    <property type="evidence" value="ECO:0007669"/>
    <property type="project" value="InterPro"/>
</dbReference>
<proteinExistence type="predicted"/>
<evidence type="ECO:0000256" key="4">
    <source>
        <dbReference type="ARBA" id="ARBA00033418"/>
    </source>
</evidence>
<reference evidence="6 7" key="1">
    <citation type="submission" date="2016-05" db="EMBL/GenBank/DDBJ databases">
        <title>Genome sequencing reveals origins of a unique bacterial endosymbiosis in the earliest lineages of terrestrial Fungi.</title>
        <authorList>
            <consortium name="DOE Joint Genome Institute"/>
            <person name="Uehling J."/>
            <person name="Gryganskyi A."/>
            <person name="Hameed K."/>
            <person name="Tschaplinski T."/>
            <person name="Misztal P."/>
            <person name="Wu S."/>
            <person name="Desiro A."/>
            <person name="Vande Pol N."/>
            <person name="Du Z.-Y."/>
            <person name="Zienkiewicz A."/>
            <person name="Zienkiewicz K."/>
            <person name="Morin E."/>
            <person name="Tisserant E."/>
            <person name="Splivallo R."/>
            <person name="Hainaut M."/>
            <person name="Henrissat B."/>
            <person name="Ohm R."/>
            <person name="Kuo A."/>
            <person name="Yan J."/>
            <person name="Lipzen A."/>
            <person name="Nolan M."/>
            <person name="Labutti K."/>
            <person name="Barry K."/>
            <person name="Goldstein A."/>
            <person name="Labbe J."/>
            <person name="Schadt C."/>
            <person name="Tuskan G."/>
            <person name="Grigoriev I."/>
            <person name="Martin F."/>
            <person name="Vilgalys R."/>
            <person name="Bonito G."/>
        </authorList>
    </citation>
    <scope>NUCLEOTIDE SEQUENCE [LARGE SCALE GENOMIC DNA]</scope>
    <source>
        <strain evidence="6 7">AG-77</strain>
    </source>
</reference>
<dbReference type="Gene3D" id="3.30.70.2520">
    <property type="match status" value="1"/>
</dbReference>
<dbReference type="EC" id="1.1.3.37" evidence="2"/>
<feature type="domain" description="FAD-binding PCMH-type" evidence="5">
    <location>
        <begin position="94"/>
        <end position="270"/>
    </location>
</feature>
<dbReference type="InterPro" id="IPR006094">
    <property type="entry name" value="Oxid_FAD_bind_N"/>
</dbReference>
<dbReference type="STRING" id="1314771.A0A197JVM6"/>
<dbReference type="GO" id="GO:0071949">
    <property type="term" value="F:FAD binding"/>
    <property type="evidence" value="ECO:0007669"/>
    <property type="project" value="InterPro"/>
</dbReference>
<dbReference type="PANTHER" id="PTHR43762:SF1">
    <property type="entry name" value="D-ARABINONO-1,4-LACTONE OXIDASE"/>
    <property type="match status" value="1"/>
</dbReference>
<accession>A0A197JVM6</accession>
<dbReference type="InterPro" id="IPR016169">
    <property type="entry name" value="FAD-bd_PCMH_sub2"/>
</dbReference>